<proteinExistence type="predicted"/>
<accession>A0A939BM28</accession>
<keyword evidence="3" id="KW-1185">Reference proteome</keyword>
<name>A0A939BM28_9FIRM</name>
<protein>
    <submittedName>
        <fullName evidence="2">Uncharacterized protein</fullName>
    </submittedName>
</protein>
<evidence type="ECO:0000313" key="2">
    <source>
        <dbReference type="EMBL" id="MBM7555500.1"/>
    </source>
</evidence>
<dbReference type="EMBL" id="JAFBDQ010000001">
    <property type="protein sequence ID" value="MBM7555500.1"/>
    <property type="molecule type" value="Genomic_DNA"/>
</dbReference>
<organism evidence="2 3">
    <name type="scientific">Halanaerobacter jeridensis</name>
    <dbReference type="NCBI Taxonomy" id="706427"/>
    <lineage>
        <taxon>Bacteria</taxon>
        <taxon>Bacillati</taxon>
        <taxon>Bacillota</taxon>
        <taxon>Clostridia</taxon>
        <taxon>Halanaerobiales</taxon>
        <taxon>Halobacteroidaceae</taxon>
        <taxon>Halanaerobacter</taxon>
    </lineage>
</organism>
<dbReference type="Proteomes" id="UP000774000">
    <property type="component" value="Unassembled WGS sequence"/>
</dbReference>
<keyword evidence="1" id="KW-0472">Membrane</keyword>
<reference evidence="2" key="1">
    <citation type="submission" date="2021-01" db="EMBL/GenBank/DDBJ databases">
        <title>Genomic Encyclopedia of Type Strains, Phase IV (KMG-IV): sequencing the most valuable type-strain genomes for metagenomic binning, comparative biology and taxonomic classification.</title>
        <authorList>
            <person name="Goeker M."/>
        </authorList>
    </citation>
    <scope>NUCLEOTIDE SEQUENCE</scope>
    <source>
        <strain evidence="2">DSM 23230</strain>
    </source>
</reference>
<evidence type="ECO:0000256" key="1">
    <source>
        <dbReference type="SAM" id="Phobius"/>
    </source>
</evidence>
<dbReference type="AlphaFoldDB" id="A0A939BM28"/>
<sequence>MSIIILSKLNSMFKLDSIFNKLVISFILITVFLSIALTCFFTSDLKKHYYLWLKTI</sequence>
<keyword evidence="1" id="KW-0812">Transmembrane</keyword>
<keyword evidence="1" id="KW-1133">Transmembrane helix</keyword>
<gene>
    <name evidence="2" type="ORF">JOC47_000324</name>
</gene>
<comment type="caution">
    <text evidence="2">The sequence shown here is derived from an EMBL/GenBank/DDBJ whole genome shotgun (WGS) entry which is preliminary data.</text>
</comment>
<evidence type="ECO:0000313" key="3">
    <source>
        <dbReference type="Proteomes" id="UP000774000"/>
    </source>
</evidence>
<feature type="transmembrane region" description="Helical" evidence="1">
    <location>
        <begin position="21"/>
        <end position="43"/>
    </location>
</feature>